<dbReference type="SUPFAM" id="SSF55136">
    <property type="entry name" value="Probable bacterial effector-binding domain"/>
    <property type="match status" value="1"/>
</dbReference>
<dbReference type="Gene3D" id="3.20.80.10">
    <property type="entry name" value="Regulatory factor, effector binding domain"/>
    <property type="match status" value="1"/>
</dbReference>
<dbReference type="InterPro" id="IPR053182">
    <property type="entry name" value="YobU-like_regulator"/>
</dbReference>
<dbReference type="OrthoDB" id="2593652at2"/>
<evidence type="ECO:0000313" key="3">
    <source>
        <dbReference type="EMBL" id="OPA72859.1"/>
    </source>
</evidence>
<evidence type="ECO:0000259" key="1">
    <source>
        <dbReference type="SMART" id="SM00871"/>
    </source>
</evidence>
<dbReference type="PANTHER" id="PTHR36444:SF2">
    <property type="entry name" value="TRANSCRIPTIONAL REGULATOR PROTEIN YOBU-RELATED"/>
    <property type="match status" value="1"/>
</dbReference>
<dbReference type="RefSeq" id="WP_158081857.1">
    <property type="nucleotide sequence ID" value="NZ_MSZX01000037.1"/>
</dbReference>
<dbReference type="STRING" id="1324314.BVG16_31840"/>
<feature type="domain" description="AraC effector-binding" evidence="1">
    <location>
        <begin position="9"/>
        <end position="159"/>
    </location>
</feature>
<dbReference type="EMBL" id="MSZX01000037">
    <property type="protein sequence ID" value="OPA72776.1"/>
    <property type="molecule type" value="Genomic_DNA"/>
</dbReference>
<dbReference type="EMBL" id="MSZX01000028">
    <property type="protein sequence ID" value="OPA72859.1"/>
    <property type="molecule type" value="Genomic_DNA"/>
</dbReference>
<keyword evidence="4" id="KW-1185">Reference proteome</keyword>
<reference evidence="3 4" key="1">
    <citation type="submission" date="2017-01" db="EMBL/GenBank/DDBJ databases">
        <title>Genome analysis of Paenibacillus selenitrireducens ES3-24.</title>
        <authorList>
            <person name="Xu D."/>
            <person name="Yao R."/>
            <person name="Zheng S."/>
        </authorList>
    </citation>
    <scope>NUCLEOTIDE SEQUENCE [LARGE SCALE GENOMIC DNA]</scope>
    <source>
        <strain evidence="3 4">ES3-24</strain>
    </source>
</reference>
<dbReference type="AlphaFoldDB" id="A0A1T2WZ05"/>
<accession>A0A1T2WZ05</accession>
<name>A0A1T2WZ05_9BACL</name>
<sequence>MSELGVKDNTCRVVKRGFSAVGTRHEAKYSEYPTVIPQSFDSLISRMEEIQNRTGEKLALYEPGNYAPDNLGTYYTTAQVTEIGSIPQGMVSQTTPVCTYAVYTHKGEIWKIGDAYGSLNRWIDENGYKHSKGWVVELMDERFNPTSPESELEIYTPIEEK</sequence>
<dbReference type="SMART" id="SM00871">
    <property type="entry name" value="AraC_E_bind"/>
    <property type="match status" value="1"/>
</dbReference>
<dbReference type="InterPro" id="IPR029442">
    <property type="entry name" value="GyrI-like"/>
</dbReference>
<dbReference type="InterPro" id="IPR010499">
    <property type="entry name" value="AraC_E-bd"/>
</dbReference>
<protein>
    <recommendedName>
        <fullName evidence="1">AraC effector-binding domain-containing protein</fullName>
    </recommendedName>
</protein>
<dbReference type="PANTHER" id="PTHR36444">
    <property type="entry name" value="TRANSCRIPTIONAL REGULATOR PROTEIN YOBU-RELATED"/>
    <property type="match status" value="1"/>
</dbReference>
<evidence type="ECO:0000313" key="2">
    <source>
        <dbReference type="EMBL" id="OPA72776.1"/>
    </source>
</evidence>
<dbReference type="Pfam" id="PF06445">
    <property type="entry name" value="GyrI-like"/>
    <property type="match status" value="1"/>
</dbReference>
<evidence type="ECO:0000313" key="4">
    <source>
        <dbReference type="Proteomes" id="UP000190188"/>
    </source>
</evidence>
<dbReference type="InterPro" id="IPR011256">
    <property type="entry name" value="Reg_factor_effector_dom_sf"/>
</dbReference>
<gene>
    <name evidence="3" type="ORF">BVG16_31840</name>
    <name evidence="2" type="ORF">BVG16_32195</name>
</gene>
<comment type="caution">
    <text evidence="3">The sequence shown here is derived from an EMBL/GenBank/DDBJ whole genome shotgun (WGS) entry which is preliminary data.</text>
</comment>
<proteinExistence type="predicted"/>
<dbReference type="Proteomes" id="UP000190188">
    <property type="component" value="Unassembled WGS sequence"/>
</dbReference>
<organism evidence="3 4">
    <name type="scientific">Paenibacillus selenitireducens</name>
    <dbReference type="NCBI Taxonomy" id="1324314"/>
    <lineage>
        <taxon>Bacteria</taxon>
        <taxon>Bacillati</taxon>
        <taxon>Bacillota</taxon>
        <taxon>Bacilli</taxon>
        <taxon>Bacillales</taxon>
        <taxon>Paenibacillaceae</taxon>
        <taxon>Paenibacillus</taxon>
    </lineage>
</organism>